<sequence>MEPLRQEFTPEDATLMFLALGIYDQVHGTKAEDEQGRVLRLMDLLGRACTLPSRANHFMLEDLLTLLRALVLTTVSIHHGAVVLKEETGRDVSAGMASDAKQLAGRLAGLLGTPQLVSQLTRWAEQLLAEIVTRKHASHTA</sequence>
<dbReference type="AlphaFoldDB" id="A0A3S0JPK3"/>
<comment type="caution">
    <text evidence="1">The sequence shown here is derived from an EMBL/GenBank/DDBJ whole genome shotgun (WGS) entry which is preliminary data.</text>
</comment>
<proteinExistence type="predicted"/>
<evidence type="ECO:0000313" key="1">
    <source>
        <dbReference type="EMBL" id="RTR26347.1"/>
    </source>
</evidence>
<evidence type="ECO:0000313" key="2">
    <source>
        <dbReference type="Proteomes" id="UP000277766"/>
    </source>
</evidence>
<dbReference type="Proteomes" id="UP000277766">
    <property type="component" value="Unassembled WGS sequence"/>
</dbReference>
<protein>
    <submittedName>
        <fullName evidence="1">Uncharacterized protein</fullName>
    </submittedName>
</protein>
<reference evidence="1 2" key="1">
    <citation type="submission" date="2018-12" db="EMBL/GenBank/DDBJ databases">
        <title>Deinococcus radiophilus ATCC 27603 genome sequencing and assembly.</title>
        <authorList>
            <person name="Maclea K.S."/>
            <person name="Maynard C.R."/>
        </authorList>
    </citation>
    <scope>NUCLEOTIDE SEQUENCE [LARGE SCALE GENOMIC DNA]</scope>
    <source>
        <strain evidence="1 2">ATCC 27603</strain>
    </source>
</reference>
<keyword evidence="2" id="KW-1185">Reference proteome</keyword>
<name>A0A3S0JPK3_9DEIO</name>
<accession>A0A3S0JPK3</accession>
<organism evidence="1 2">
    <name type="scientific">Deinococcus radiophilus</name>
    <dbReference type="NCBI Taxonomy" id="32062"/>
    <lineage>
        <taxon>Bacteria</taxon>
        <taxon>Thermotogati</taxon>
        <taxon>Deinococcota</taxon>
        <taxon>Deinococci</taxon>
        <taxon>Deinococcales</taxon>
        <taxon>Deinococcaceae</taxon>
        <taxon>Deinococcus</taxon>
    </lineage>
</organism>
<dbReference type="EMBL" id="RXPE01000016">
    <property type="protein sequence ID" value="RTR26347.1"/>
    <property type="molecule type" value="Genomic_DNA"/>
</dbReference>
<dbReference type="OrthoDB" id="5242677at2"/>
<gene>
    <name evidence="1" type="ORF">EJ104_08365</name>
</gene>
<dbReference type="RefSeq" id="WP_013615908.1">
    <property type="nucleotide sequence ID" value="NZ_CP086384.1"/>
</dbReference>